<dbReference type="PANTHER" id="PTHR30543:SF21">
    <property type="entry name" value="NAD(P)H-DEPENDENT FMN REDUCTASE LOT6"/>
    <property type="match status" value="1"/>
</dbReference>
<dbReference type="OrthoDB" id="9812295at2"/>
<dbReference type="SUPFAM" id="SSF52218">
    <property type="entry name" value="Flavoproteins"/>
    <property type="match status" value="1"/>
</dbReference>
<dbReference type="InterPro" id="IPR050712">
    <property type="entry name" value="NAD(P)H-dep_reductase"/>
</dbReference>
<dbReference type="EMBL" id="LROM01000090">
    <property type="protein sequence ID" value="OEZ98862.1"/>
    <property type="molecule type" value="Genomic_DNA"/>
</dbReference>
<comment type="caution">
    <text evidence="2">The sequence shown here is derived from an EMBL/GenBank/DDBJ whole genome shotgun (WGS) entry which is preliminary data.</text>
</comment>
<dbReference type="InterPro" id="IPR005025">
    <property type="entry name" value="FMN_Rdtase-like_dom"/>
</dbReference>
<keyword evidence="2" id="KW-0560">Oxidoreductase</keyword>
<accession>A0A1E7WJK6</accession>
<dbReference type="Gene3D" id="3.40.50.360">
    <property type="match status" value="1"/>
</dbReference>
<keyword evidence="3" id="KW-1185">Reference proteome</keyword>
<organism evidence="2 3">
    <name type="scientific">Duganella phyllosphaerae</name>
    <dbReference type="NCBI Taxonomy" id="762836"/>
    <lineage>
        <taxon>Bacteria</taxon>
        <taxon>Pseudomonadati</taxon>
        <taxon>Pseudomonadota</taxon>
        <taxon>Betaproteobacteria</taxon>
        <taxon>Burkholderiales</taxon>
        <taxon>Oxalobacteraceae</taxon>
        <taxon>Telluria group</taxon>
        <taxon>Duganella</taxon>
    </lineage>
</organism>
<dbReference type="AlphaFoldDB" id="A0A1E7WJK6"/>
<protein>
    <submittedName>
        <fullName evidence="2">NADPH azoreductase</fullName>
        <ecNumber evidence="2">1.7.1.6</ecNumber>
    </submittedName>
</protein>
<name>A0A1E7WJK6_9BURK</name>
<dbReference type="EC" id="1.7.1.6" evidence="2"/>
<dbReference type="GO" id="GO:0010181">
    <property type="term" value="F:FMN binding"/>
    <property type="evidence" value="ECO:0007669"/>
    <property type="project" value="TreeGrafter"/>
</dbReference>
<dbReference type="PANTHER" id="PTHR30543">
    <property type="entry name" value="CHROMATE REDUCTASE"/>
    <property type="match status" value="1"/>
</dbReference>
<dbReference type="Pfam" id="PF03358">
    <property type="entry name" value="FMN_red"/>
    <property type="match status" value="1"/>
</dbReference>
<dbReference type="GO" id="GO:0005829">
    <property type="term" value="C:cytosol"/>
    <property type="evidence" value="ECO:0007669"/>
    <property type="project" value="TreeGrafter"/>
</dbReference>
<sequence length="188" mass="20753">MPAKKIAVIIGSLRKDSINRKFAHEVIALAPESLNLEIVEIGELAIYNQDLEENGAVPPQAWTQFRERMQEFEGVLFFTPEYNRSTTAALKNALDVGSRPYGSSVWTGKPAGVVSITPGATGAFGANHHLRQSLVFLDMPVLQQPEMYIGSAAKLLGDDGKVNNEDTKKFLKKFIDTYAVWVETNAKK</sequence>
<evidence type="ECO:0000259" key="1">
    <source>
        <dbReference type="Pfam" id="PF03358"/>
    </source>
</evidence>
<gene>
    <name evidence="2" type="primary">azr</name>
    <name evidence="2" type="ORF">DUPY_30440</name>
</gene>
<dbReference type="Proteomes" id="UP000175989">
    <property type="component" value="Unassembled WGS sequence"/>
</dbReference>
<evidence type="ECO:0000313" key="3">
    <source>
        <dbReference type="Proteomes" id="UP000175989"/>
    </source>
</evidence>
<reference evidence="3" key="1">
    <citation type="journal article" date="2016" name="Front. Microbiol.">
        <title>Molecular Keys to the Janthinobacterium and Duganella spp. Interaction with the Plant Pathogen Fusarium graminearum.</title>
        <authorList>
            <person name="Haack F.S."/>
            <person name="Poehlein A."/>
            <person name="Kroger C."/>
            <person name="Voigt C.A."/>
            <person name="Piepenbring M."/>
            <person name="Bode H.B."/>
            <person name="Daniel R."/>
            <person name="Schafer W."/>
            <person name="Streit W.R."/>
        </authorList>
    </citation>
    <scope>NUCLEOTIDE SEQUENCE [LARGE SCALE GENOMIC DNA]</scope>
    <source>
        <strain evidence="3">T54</strain>
    </source>
</reference>
<proteinExistence type="predicted"/>
<evidence type="ECO:0000313" key="2">
    <source>
        <dbReference type="EMBL" id="OEZ98862.1"/>
    </source>
</evidence>
<dbReference type="RefSeq" id="WP_070249229.1">
    <property type="nucleotide sequence ID" value="NZ_LROM01000090.1"/>
</dbReference>
<feature type="domain" description="NADPH-dependent FMN reductase-like" evidence="1">
    <location>
        <begin position="5"/>
        <end position="153"/>
    </location>
</feature>
<dbReference type="InterPro" id="IPR029039">
    <property type="entry name" value="Flavoprotein-like_sf"/>
</dbReference>
<dbReference type="GO" id="GO:0050446">
    <property type="term" value="F:azobenzene reductase (NADP+) activity"/>
    <property type="evidence" value="ECO:0007669"/>
    <property type="project" value="UniProtKB-EC"/>
</dbReference>
<dbReference type="PATRIC" id="fig|762836.4.peg.3135"/>